<feature type="transmembrane region" description="Helical" evidence="1">
    <location>
        <begin position="232"/>
        <end position="250"/>
    </location>
</feature>
<dbReference type="GO" id="GO:0006508">
    <property type="term" value="P:proteolysis"/>
    <property type="evidence" value="ECO:0007669"/>
    <property type="project" value="UniProtKB-KW"/>
</dbReference>
<keyword evidence="3" id="KW-0645">Protease</keyword>
<dbReference type="EMBL" id="QNTT01000090">
    <property type="protein sequence ID" value="RBA30209.1"/>
    <property type="molecule type" value="Genomic_DNA"/>
</dbReference>
<evidence type="ECO:0000256" key="1">
    <source>
        <dbReference type="SAM" id="Phobius"/>
    </source>
</evidence>
<keyword evidence="1" id="KW-1133">Transmembrane helix</keyword>
<organism evidence="3 4">
    <name type="scientific">Dietzia maris</name>
    <dbReference type="NCBI Taxonomy" id="37915"/>
    <lineage>
        <taxon>Bacteria</taxon>
        <taxon>Bacillati</taxon>
        <taxon>Actinomycetota</taxon>
        <taxon>Actinomycetes</taxon>
        <taxon>Mycobacteriales</taxon>
        <taxon>Dietziaceae</taxon>
        <taxon>Dietzia</taxon>
    </lineage>
</organism>
<dbReference type="GO" id="GO:0080120">
    <property type="term" value="P:CAAX-box protein maturation"/>
    <property type="evidence" value="ECO:0007669"/>
    <property type="project" value="UniProtKB-ARBA"/>
</dbReference>
<feature type="transmembrane region" description="Helical" evidence="1">
    <location>
        <begin position="42"/>
        <end position="64"/>
    </location>
</feature>
<keyword evidence="3" id="KW-0482">Metalloprotease</keyword>
<accession>A0A365P6P6</accession>
<proteinExistence type="predicted"/>
<feature type="transmembrane region" description="Helical" evidence="1">
    <location>
        <begin position="255"/>
        <end position="276"/>
    </location>
</feature>
<feature type="transmembrane region" description="Helical" evidence="1">
    <location>
        <begin position="95"/>
        <end position="116"/>
    </location>
</feature>
<dbReference type="GO" id="GO:0008237">
    <property type="term" value="F:metallopeptidase activity"/>
    <property type="evidence" value="ECO:0007669"/>
    <property type="project" value="UniProtKB-KW"/>
</dbReference>
<evidence type="ECO:0000259" key="2">
    <source>
        <dbReference type="Pfam" id="PF02517"/>
    </source>
</evidence>
<reference evidence="3 4" key="1">
    <citation type="submission" date="2018-06" db="EMBL/GenBank/DDBJ databases">
        <title>Whole genome sequencing of four bacterial strains from South Shetland trench revealing bio-synthetic gene clusters.</title>
        <authorList>
            <person name="Abdel-Mageed W.M."/>
            <person name="Lehri B."/>
            <person name="Jarmusch S.A."/>
            <person name="Miranda K."/>
            <person name="Goodfellow M."/>
            <person name="Jaspars M."/>
            <person name="Karlyshev A.V."/>
        </authorList>
    </citation>
    <scope>NUCLEOTIDE SEQUENCE [LARGE SCALE GENOMIC DNA]</scope>
    <source>
        <strain evidence="3 4">SST1</strain>
    </source>
</reference>
<protein>
    <submittedName>
        <fullName evidence="3">CPBP family intramembrane metalloprotease</fullName>
    </submittedName>
</protein>
<dbReference type="InterPro" id="IPR003675">
    <property type="entry name" value="Rce1/LyrA-like_dom"/>
</dbReference>
<name>A0A365P6P6_9ACTN</name>
<dbReference type="Pfam" id="PF02517">
    <property type="entry name" value="Rce1-like"/>
    <property type="match status" value="1"/>
</dbReference>
<comment type="caution">
    <text evidence="3">The sequence shown here is derived from an EMBL/GenBank/DDBJ whole genome shotgun (WGS) entry which is preliminary data.</text>
</comment>
<keyword evidence="1" id="KW-0812">Transmembrane</keyword>
<evidence type="ECO:0000313" key="3">
    <source>
        <dbReference type="EMBL" id="RBA30209.1"/>
    </source>
</evidence>
<feature type="transmembrane region" description="Helical" evidence="1">
    <location>
        <begin position="137"/>
        <end position="160"/>
    </location>
</feature>
<dbReference type="Proteomes" id="UP000252187">
    <property type="component" value="Unassembled WGS sequence"/>
</dbReference>
<keyword evidence="3" id="KW-0378">Hydrolase</keyword>
<evidence type="ECO:0000313" key="4">
    <source>
        <dbReference type="Proteomes" id="UP000252187"/>
    </source>
</evidence>
<sequence>MSGSMPPASGAGRVRAALSPREAFARYAARFDPVTDPRVRRLLVAELVVVLAVTFGLSGAYAVLDLVSALLAPADLGEQTAALNVSRSEHSWLDLAYQALGVLRLLAWALLPLVLLAHSGLGARAVGLVRDRPGRQIAWGLALTAVIGVPGLALYLGAVAAGVNLQVSASGLGETWWRPVVLVLSAAGNGAAEEILVVGYLLIRLRQLGVPPALALAASALLRGSYHLYQGFGGGLGNLAMGVVFALWWMRTRRLWPLVLAHTLLDVVAFLGYALLAPHLSWL</sequence>
<dbReference type="GO" id="GO:0004175">
    <property type="term" value="F:endopeptidase activity"/>
    <property type="evidence" value="ECO:0007669"/>
    <property type="project" value="UniProtKB-ARBA"/>
</dbReference>
<keyword evidence="1" id="KW-0472">Membrane</keyword>
<gene>
    <name evidence="3" type="ORF">DQ226_17585</name>
</gene>
<feature type="domain" description="CAAX prenyl protease 2/Lysostaphin resistance protein A-like" evidence="2">
    <location>
        <begin position="176"/>
        <end position="267"/>
    </location>
</feature>
<dbReference type="AlphaFoldDB" id="A0A365P6P6"/>